<dbReference type="PANTHER" id="PTHR47459:SF1">
    <property type="entry name" value="KINESIN LIGHT CHAIN-RELATED"/>
    <property type="match status" value="1"/>
</dbReference>
<proteinExistence type="predicted"/>
<sequence>MKKALMSLLSSLNRQRFRISAPLLSRNYSPSTLSSSSPLHSTGTRMIQSPAKIHSSIFQPHRFQTNPLRKLGTLAENPIQSSSKPREKSDLVEVFESAKTTEEMIRVFTYMEGCFDKRELAIASLKIGRKLEREEKFHHHSIASFNKGIKLLEWIKKEGLTEDISAMHRALHTEEFVSDAEHSRYRNWVKVLKSWGVGSESIRADIIAVDKQIKWGRYDEAVYDLARIVKRTEEDSEDRALTSVLMGKALFRRGNIDDSNKWFEVACGILDKKARAFPIEVCTAYYEMTNLYDSINEPAAVPSLLRYKVYDLLTMIELRMELTRIYTDHIKGLKQESNEPPP</sequence>
<evidence type="ECO:0000313" key="1">
    <source>
        <dbReference type="EMBL" id="KAE8697964.1"/>
    </source>
</evidence>
<keyword evidence="2" id="KW-1185">Reference proteome</keyword>
<dbReference type="InterPro" id="IPR011990">
    <property type="entry name" value="TPR-like_helical_dom_sf"/>
</dbReference>
<evidence type="ECO:0000313" key="2">
    <source>
        <dbReference type="Proteomes" id="UP000436088"/>
    </source>
</evidence>
<dbReference type="PANTHER" id="PTHR47459">
    <property type="entry name" value="KINESIN LIGHT CHAIN-RELATED"/>
    <property type="match status" value="1"/>
</dbReference>
<organism evidence="1 2">
    <name type="scientific">Hibiscus syriacus</name>
    <name type="common">Rose of Sharon</name>
    <dbReference type="NCBI Taxonomy" id="106335"/>
    <lineage>
        <taxon>Eukaryota</taxon>
        <taxon>Viridiplantae</taxon>
        <taxon>Streptophyta</taxon>
        <taxon>Embryophyta</taxon>
        <taxon>Tracheophyta</taxon>
        <taxon>Spermatophyta</taxon>
        <taxon>Magnoliopsida</taxon>
        <taxon>eudicotyledons</taxon>
        <taxon>Gunneridae</taxon>
        <taxon>Pentapetalae</taxon>
        <taxon>rosids</taxon>
        <taxon>malvids</taxon>
        <taxon>Malvales</taxon>
        <taxon>Malvaceae</taxon>
        <taxon>Malvoideae</taxon>
        <taxon>Hibiscus</taxon>
    </lineage>
</organism>
<accession>A0A6A3A109</accession>
<reference evidence="1" key="1">
    <citation type="submission" date="2019-09" db="EMBL/GenBank/DDBJ databases">
        <title>Draft genome information of white flower Hibiscus syriacus.</title>
        <authorList>
            <person name="Kim Y.-M."/>
        </authorList>
    </citation>
    <scope>NUCLEOTIDE SEQUENCE [LARGE SCALE GENOMIC DNA]</scope>
    <source>
        <strain evidence="1">YM2019G1</strain>
    </source>
</reference>
<dbReference type="AlphaFoldDB" id="A0A6A3A109"/>
<gene>
    <name evidence="1" type="ORF">F3Y22_tig00110607pilonHSYRG00186</name>
</gene>
<dbReference type="EMBL" id="VEPZ02001048">
    <property type="protein sequence ID" value="KAE8697964.1"/>
    <property type="molecule type" value="Genomic_DNA"/>
</dbReference>
<dbReference type="Proteomes" id="UP000436088">
    <property type="component" value="Unassembled WGS sequence"/>
</dbReference>
<comment type="caution">
    <text evidence="1">The sequence shown here is derived from an EMBL/GenBank/DDBJ whole genome shotgun (WGS) entry which is preliminary data.</text>
</comment>
<dbReference type="SUPFAM" id="SSF48452">
    <property type="entry name" value="TPR-like"/>
    <property type="match status" value="1"/>
</dbReference>
<name>A0A6A3A109_HIBSY</name>
<protein>
    <submittedName>
        <fullName evidence="1">Uncharacterized protein</fullName>
    </submittedName>
</protein>